<name>A0A7M7LUI9_NASVI</name>
<dbReference type="AlphaFoldDB" id="A0A7M7LUI9"/>
<reference evidence="1" key="1">
    <citation type="submission" date="2021-01" db="UniProtKB">
        <authorList>
            <consortium name="EnsemblMetazoa"/>
        </authorList>
    </citation>
    <scope>IDENTIFICATION</scope>
</reference>
<evidence type="ECO:0000313" key="2">
    <source>
        <dbReference type="Proteomes" id="UP000002358"/>
    </source>
</evidence>
<dbReference type="EnsemblMetazoa" id="XM_008210504">
    <property type="protein sequence ID" value="XP_008208726"/>
    <property type="gene ID" value="LOC103316512"/>
</dbReference>
<sequence>MYYMYNLCITCITLSKPADNPMDLFASNIPGLNAAQSGLGSVSKGISDTYKEAQDNVGEPVNFFRRIAENGIEDGMNIAERGVRLFTSPLGNLRNIAANFGI</sequence>
<dbReference type="GeneID" id="103316512"/>
<dbReference type="KEGG" id="nvi:103316512"/>
<dbReference type="RefSeq" id="XP_008208726.1">
    <property type="nucleotide sequence ID" value="XM_008210504.3"/>
</dbReference>
<evidence type="ECO:0000313" key="1">
    <source>
        <dbReference type="EnsemblMetazoa" id="XP_008208726"/>
    </source>
</evidence>
<dbReference type="Proteomes" id="UP000002358">
    <property type="component" value="Chromosome 4"/>
</dbReference>
<keyword evidence="2" id="KW-1185">Reference proteome</keyword>
<dbReference type="InParanoid" id="A0A7M7LUI9"/>
<accession>A0A7M7LUI9</accession>
<protein>
    <submittedName>
        <fullName evidence="1">Uncharacterized protein</fullName>
    </submittedName>
</protein>
<organism evidence="1 2">
    <name type="scientific">Nasonia vitripennis</name>
    <name type="common">Parasitic wasp</name>
    <dbReference type="NCBI Taxonomy" id="7425"/>
    <lineage>
        <taxon>Eukaryota</taxon>
        <taxon>Metazoa</taxon>
        <taxon>Ecdysozoa</taxon>
        <taxon>Arthropoda</taxon>
        <taxon>Hexapoda</taxon>
        <taxon>Insecta</taxon>
        <taxon>Pterygota</taxon>
        <taxon>Neoptera</taxon>
        <taxon>Endopterygota</taxon>
        <taxon>Hymenoptera</taxon>
        <taxon>Apocrita</taxon>
        <taxon>Proctotrupomorpha</taxon>
        <taxon>Chalcidoidea</taxon>
        <taxon>Pteromalidae</taxon>
        <taxon>Pteromalinae</taxon>
        <taxon>Nasonia</taxon>
    </lineage>
</organism>
<proteinExistence type="predicted"/>